<dbReference type="InterPro" id="IPR033904">
    <property type="entry name" value="Trans_IPPS_HH"/>
</dbReference>
<gene>
    <name evidence="2" type="ORF">DES53_101504</name>
</gene>
<evidence type="ECO:0000313" key="3">
    <source>
        <dbReference type="Proteomes" id="UP000253426"/>
    </source>
</evidence>
<protein>
    <submittedName>
        <fullName evidence="2">Farnesyl-diphosphate farnesyltransferase</fullName>
    </submittedName>
</protein>
<comment type="caution">
    <text evidence="2">The sequence shown here is derived from an EMBL/GenBank/DDBJ whole genome shotgun (WGS) entry which is preliminary data.</text>
</comment>
<accession>A0A366HW43</accession>
<dbReference type="EMBL" id="QNRR01000001">
    <property type="protein sequence ID" value="RBP47705.1"/>
    <property type="molecule type" value="Genomic_DNA"/>
</dbReference>
<dbReference type="SUPFAM" id="SSF48576">
    <property type="entry name" value="Terpenoid synthases"/>
    <property type="match status" value="1"/>
</dbReference>
<dbReference type="SFLD" id="SFLDG01212">
    <property type="entry name" value="Phytoene_synthase_like"/>
    <property type="match status" value="1"/>
</dbReference>
<dbReference type="InterPro" id="IPR019845">
    <property type="entry name" value="Squalene/phytoene_synthase_CS"/>
</dbReference>
<evidence type="ECO:0000313" key="2">
    <source>
        <dbReference type="EMBL" id="RBP47705.1"/>
    </source>
</evidence>
<dbReference type="Gene3D" id="1.10.600.10">
    <property type="entry name" value="Farnesyl Diphosphate Synthase"/>
    <property type="match status" value="1"/>
</dbReference>
<organism evidence="2 3">
    <name type="scientific">Roseimicrobium gellanilyticum</name>
    <dbReference type="NCBI Taxonomy" id="748857"/>
    <lineage>
        <taxon>Bacteria</taxon>
        <taxon>Pseudomonadati</taxon>
        <taxon>Verrucomicrobiota</taxon>
        <taxon>Verrucomicrobiia</taxon>
        <taxon>Verrucomicrobiales</taxon>
        <taxon>Verrucomicrobiaceae</taxon>
        <taxon>Roseimicrobium</taxon>
    </lineage>
</organism>
<dbReference type="OrthoDB" id="9787280at2"/>
<evidence type="ECO:0000256" key="1">
    <source>
        <dbReference type="ARBA" id="ARBA00022679"/>
    </source>
</evidence>
<sequence>MSEKTPSRAAPVGREIARRSKSNLAFALSTLPRQRKEDMMTFYAFCRVIDDIADEPVDTVEERQLALDEWKHGILHGFDAPDELQAEVAELPGRYPIDPALLAEIVNGVASDLVTTRYRTYEDLLAYCYKVACVVGLVSIEIFGYKNPVCKEYAVALGYALQLTNIIRDVAEDARNGRIYLPQEDLQRFGVTEADLLEGRHTPEFEALMQCEHDRARGFFSQAASLLPKEDRRHMLAAEMMGQMYGEILEKIRQRRFQVFGPRIGLSKLRKIAILGAYTAKGLLRTV</sequence>
<dbReference type="RefSeq" id="WP_113956621.1">
    <property type="nucleotide sequence ID" value="NZ_QNRR01000001.1"/>
</dbReference>
<keyword evidence="1 2" id="KW-0808">Transferase</keyword>
<dbReference type="AlphaFoldDB" id="A0A366HW43"/>
<dbReference type="InterPro" id="IPR008949">
    <property type="entry name" value="Isoprenoid_synthase_dom_sf"/>
</dbReference>
<reference evidence="2 3" key="1">
    <citation type="submission" date="2018-06" db="EMBL/GenBank/DDBJ databases">
        <title>Genomic Encyclopedia of Type Strains, Phase IV (KMG-IV): sequencing the most valuable type-strain genomes for metagenomic binning, comparative biology and taxonomic classification.</title>
        <authorList>
            <person name="Goeker M."/>
        </authorList>
    </citation>
    <scope>NUCLEOTIDE SEQUENCE [LARGE SCALE GENOMIC DNA]</scope>
    <source>
        <strain evidence="2 3">DSM 25532</strain>
    </source>
</reference>
<dbReference type="PANTHER" id="PTHR31480">
    <property type="entry name" value="BIFUNCTIONAL LYCOPENE CYCLASE/PHYTOENE SYNTHASE"/>
    <property type="match status" value="1"/>
</dbReference>
<dbReference type="GO" id="GO:0051996">
    <property type="term" value="F:squalene synthase [NAD(P)H] activity"/>
    <property type="evidence" value="ECO:0007669"/>
    <property type="project" value="InterPro"/>
</dbReference>
<name>A0A366HW43_9BACT</name>
<proteinExistence type="predicted"/>
<dbReference type="GO" id="GO:0004311">
    <property type="term" value="F:geranylgeranyl diphosphate synthase activity"/>
    <property type="evidence" value="ECO:0007669"/>
    <property type="project" value="InterPro"/>
</dbReference>
<dbReference type="Pfam" id="PF00494">
    <property type="entry name" value="SQS_PSY"/>
    <property type="match status" value="1"/>
</dbReference>
<dbReference type="PROSITE" id="PS01045">
    <property type="entry name" value="SQUALEN_PHYTOEN_SYN_2"/>
    <property type="match status" value="1"/>
</dbReference>
<dbReference type="Proteomes" id="UP000253426">
    <property type="component" value="Unassembled WGS sequence"/>
</dbReference>
<dbReference type="InterPro" id="IPR044843">
    <property type="entry name" value="Trans_IPPS_bact-type"/>
</dbReference>
<keyword evidence="3" id="KW-1185">Reference proteome</keyword>
<dbReference type="SFLD" id="SFLDS00005">
    <property type="entry name" value="Isoprenoid_Synthase_Type_I"/>
    <property type="match status" value="1"/>
</dbReference>
<dbReference type="GO" id="GO:0016117">
    <property type="term" value="P:carotenoid biosynthetic process"/>
    <property type="evidence" value="ECO:0007669"/>
    <property type="project" value="UniProtKB-ARBA"/>
</dbReference>
<dbReference type="SFLD" id="SFLDG01018">
    <property type="entry name" value="Squalene/Phytoene_Synthase_Lik"/>
    <property type="match status" value="1"/>
</dbReference>
<dbReference type="InterPro" id="IPR002060">
    <property type="entry name" value="Squ/phyt_synthse"/>
</dbReference>
<dbReference type="CDD" id="cd00683">
    <property type="entry name" value="Trans_IPPS_HH"/>
    <property type="match status" value="1"/>
</dbReference>